<gene>
    <name evidence="2" type="ORF">BK138_00380</name>
</gene>
<reference evidence="2 3" key="1">
    <citation type="submission" date="2016-11" db="EMBL/GenBank/DDBJ databases">
        <title>Paenibacillus species isolates.</title>
        <authorList>
            <person name="Beno S.M."/>
        </authorList>
    </citation>
    <scope>NUCLEOTIDE SEQUENCE [LARGE SCALE GENOMIC DNA]</scope>
    <source>
        <strain evidence="2 3">FSL R5-0378</strain>
    </source>
</reference>
<evidence type="ECO:0000313" key="3">
    <source>
        <dbReference type="Proteomes" id="UP000187172"/>
    </source>
</evidence>
<keyword evidence="2" id="KW-0560">Oxidoreductase</keyword>
<keyword evidence="3" id="KW-1185">Reference proteome</keyword>
<organism evidence="2 3">
    <name type="scientific">Paenibacillus rhizosphaerae</name>
    <dbReference type="NCBI Taxonomy" id="297318"/>
    <lineage>
        <taxon>Bacteria</taxon>
        <taxon>Bacillati</taxon>
        <taxon>Bacillota</taxon>
        <taxon>Bacilli</taxon>
        <taxon>Bacillales</taxon>
        <taxon>Paenibacillaceae</taxon>
        <taxon>Paenibacillus</taxon>
    </lineage>
</organism>
<name>A0A1R1EZ90_9BACL</name>
<dbReference type="InterPro" id="IPR011008">
    <property type="entry name" value="Dimeric_a/b-barrel"/>
</dbReference>
<sequence>MTQISWNNQVLTLINVFTVDPANQERLIKLLTDATNVSVRHAPGFITCILHRGTDGTKVTMYSQWRSAEDYQAMRNDPRPLPYLQEALKIAKFEPGMYEIVTTFEAAGE</sequence>
<dbReference type="Pfam" id="PF03992">
    <property type="entry name" value="ABM"/>
    <property type="match status" value="1"/>
</dbReference>
<dbReference type="Proteomes" id="UP000187172">
    <property type="component" value="Unassembled WGS sequence"/>
</dbReference>
<dbReference type="SUPFAM" id="SSF54909">
    <property type="entry name" value="Dimeric alpha+beta barrel"/>
    <property type="match status" value="1"/>
</dbReference>
<keyword evidence="2" id="KW-0503">Monooxygenase</keyword>
<dbReference type="EMBL" id="MRTP01000001">
    <property type="protein sequence ID" value="OMF57127.1"/>
    <property type="molecule type" value="Genomic_DNA"/>
</dbReference>
<dbReference type="AlphaFoldDB" id="A0A1R1EZ90"/>
<evidence type="ECO:0000313" key="2">
    <source>
        <dbReference type="EMBL" id="OMF57127.1"/>
    </source>
</evidence>
<evidence type="ECO:0000259" key="1">
    <source>
        <dbReference type="PROSITE" id="PS51725"/>
    </source>
</evidence>
<dbReference type="Gene3D" id="3.30.70.100">
    <property type="match status" value="1"/>
</dbReference>
<protein>
    <submittedName>
        <fullName evidence="2">Antibiotic biosynthesis monooxygenase</fullName>
    </submittedName>
</protein>
<comment type="caution">
    <text evidence="2">The sequence shown here is derived from an EMBL/GenBank/DDBJ whole genome shotgun (WGS) entry which is preliminary data.</text>
</comment>
<dbReference type="STRING" id="297318.BK138_00380"/>
<proteinExistence type="predicted"/>
<dbReference type="InterPro" id="IPR007138">
    <property type="entry name" value="ABM_dom"/>
</dbReference>
<dbReference type="GO" id="GO:0004497">
    <property type="term" value="F:monooxygenase activity"/>
    <property type="evidence" value="ECO:0007669"/>
    <property type="project" value="UniProtKB-KW"/>
</dbReference>
<dbReference type="RefSeq" id="WP_076164529.1">
    <property type="nucleotide sequence ID" value="NZ_MRTP01000001.1"/>
</dbReference>
<feature type="domain" description="ABM" evidence="1">
    <location>
        <begin position="11"/>
        <end position="104"/>
    </location>
</feature>
<accession>A0A1R1EZ90</accession>
<dbReference type="PROSITE" id="PS51725">
    <property type="entry name" value="ABM"/>
    <property type="match status" value="1"/>
</dbReference>